<dbReference type="InterPro" id="IPR000490">
    <property type="entry name" value="Glyco_hydro_17"/>
</dbReference>
<dbReference type="InterPro" id="IPR017853">
    <property type="entry name" value="GH"/>
</dbReference>
<evidence type="ECO:0000256" key="1">
    <source>
        <dbReference type="ARBA" id="ARBA00000382"/>
    </source>
</evidence>
<proteinExistence type="inferred from homology"/>
<keyword evidence="5" id="KW-0378">Hydrolase</keyword>
<sequence length="386" mass="40975">MASAALTLSLLFSGINYGQIANNLPHPESVVPVAKSMGITRIKLYDADPHVLKAFANTGVEFVVGLGNEYLSDVADPNSKKALSWVKSNVQCYLPATKISYIAVGNEVLTSNDSSSLSPYLLPAMENIHTALISLNLHRQVTVTTPHSLAVLDVSYPPSAAVFRRDIAKKLACILDFHCKVGSPFLINAYPYFAYKADPKRVPLDFVLFEGSGIVDSGSGLHYDNMFYAQIDAVNSAVEKMGYAGKVKLQISETGWPSKGDTDEPGATPENACKYNGNLLKLLNQNKGTPMRPEMNFNVYVFALFNENKKPGPTSERNFGLLKPDGTPVYNLGFNLTGLGSGGSSGGGGGGGGSSDGTMPSVSLPGGNPPNGYLSINDGVSAIICH</sequence>
<evidence type="ECO:0000256" key="7">
    <source>
        <dbReference type="RuleBase" id="RU004335"/>
    </source>
</evidence>
<keyword evidence="11" id="KW-1185">Reference proteome</keyword>
<comment type="caution">
    <text evidence="10">The sequence shown here is derived from an EMBL/GenBank/DDBJ whole genome shotgun (WGS) entry which is preliminary data.</text>
</comment>
<keyword evidence="6" id="KW-0326">Glycosidase</keyword>
<organism evidence="10">
    <name type="scientific">Salvia splendens</name>
    <name type="common">Scarlet sage</name>
    <dbReference type="NCBI Taxonomy" id="180675"/>
    <lineage>
        <taxon>Eukaryota</taxon>
        <taxon>Viridiplantae</taxon>
        <taxon>Streptophyta</taxon>
        <taxon>Embryophyta</taxon>
        <taxon>Tracheophyta</taxon>
        <taxon>Spermatophyta</taxon>
        <taxon>Magnoliopsida</taxon>
        <taxon>eudicotyledons</taxon>
        <taxon>Gunneridae</taxon>
        <taxon>Pentapetalae</taxon>
        <taxon>asterids</taxon>
        <taxon>lamiids</taxon>
        <taxon>Lamiales</taxon>
        <taxon>Lamiaceae</taxon>
        <taxon>Nepetoideae</taxon>
        <taxon>Mentheae</taxon>
        <taxon>Salviinae</taxon>
        <taxon>Salvia</taxon>
        <taxon>Salvia subgen. Calosphace</taxon>
        <taxon>core Calosphace</taxon>
    </lineage>
</organism>
<evidence type="ECO:0000256" key="9">
    <source>
        <dbReference type="SAM" id="SignalP"/>
    </source>
</evidence>
<dbReference type="PANTHER" id="PTHR32227">
    <property type="entry name" value="GLUCAN ENDO-1,3-BETA-GLUCOSIDASE BG1-RELATED-RELATED"/>
    <property type="match status" value="1"/>
</dbReference>
<feature type="compositionally biased region" description="Gly residues" evidence="8">
    <location>
        <begin position="343"/>
        <end position="355"/>
    </location>
</feature>
<dbReference type="GO" id="GO:0042973">
    <property type="term" value="F:glucan endo-1,3-beta-D-glucosidase activity"/>
    <property type="evidence" value="ECO:0007669"/>
    <property type="project" value="UniProtKB-EC"/>
</dbReference>
<dbReference type="InterPro" id="IPR044965">
    <property type="entry name" value="Glyco_hydro_17_plant"/>
</dbReference>
<dbReference type="Proteomes" id="UP000298416">
    <property type="component" value="Unassembled WGS sequence"/>
</dbReference>
<evidence type="ECO:0000256" key="4">
    <source>
        <dbReference type="ARBA" id="ARBA00022729"/>
    </source>
</evidence>
<comment type="similarity">
    <text evidence="2 7">Belongs to the glycosyl hydrolase 17 family.</text>
</comment>
<dbReference type="FunFam" id="3.20.20.80:FF:000005">
    <property type="entry name" value="Glucan endo-1,3-beta-glucosidase 14"/>
    <property type="match status" value="1"/>
</dbReference>
<gene>
    <name evidence="10" type="ORF">SASPL_112653</name>
</gene>
<dbReference type="SUPFAM" id="SSF51445">
    <property type="entry name" value="(Trans)glycosidases"/>
    <property type="match status" value="1"/>
</dbReference>
<evidence type="ECO:0000256" key="8">
    <source>
        <dbReference type="SAM" id="MobiDB-lite"/>
    </source>
</evidence>
<feature type="region of interest" description="Disordered" evidence="8">
    <location>
        <begin position="343"/>
        <end position="371"/>
    </location>
</feature>
<name>A0A8X9A3H1_SALSN</name>
<protein>
    <recommendedName>
        <fullName evidence="3">glucan endo-1,3-beta-D-glucosidase</fullName>
        <ecNumber evidence="3">3.2.1.39</ecNumber>
    </recommendedName>
</protein>
<evidence type="ECO:0000313" key="10">
    <source>
        <dbReference type="EMBL" id="KAG6428402.1"/>
    </source>
</evidence>
<comment type="catalytic activity">
    <reaction evidence="1">
        <text>Hydrolysis of (1-&gt;3)-beta-D-glucosidic linkages in (1-&gt;3)-beta-D-glucans.</text>
        <dbReference type="EC" id="3.2.1.39"/>
    </reaction>
</comment>
<accession>A0A8X9A3H1</accession>
<reference evidence="10" key="2">
    <citation type="submission" date="2020-08" db="EMBL/GenBank/DDBJ databases">
        <title>Plant Genome Project.</title>
        <authorList>
            <person name="Zhang R.-G."/>
        </authorList>
    </citation>
    <scope>NUCLEOTIDE SEQUENCE</scope>
    <source>
        <strain evidence="10">Huo1</strain>
        <tissue evidence="10">Leaf</tissue>
    </source>
</reference>
<dbReference type="AlphaFoldDB" id="A0A8X9A3H1"/>
<dbReference type="GO" id="GO:0005975">
    <property type="term" value="P:carbohydrate metabolic process"/>
    <property type="evidence" value="ECO:0007669"/>
    <property type="project" value="InterPro"/>
</dbReference>
<dbReference type="EC" id="3.2.1.39" evidence="3"/>
<evidence type="ECO:0000256" key="2">
    <source>
        <dbReference type="ARBA" id="ARBA00008773"/>
    </source>
</evidence>
<dbReference type="Pfam" id="PF00332">
    <property type="entry name" value="Glyco_hydro_17"/>
    <property type="match status" value="1"/>
</dbReference>
<reference evidence="10" key="1">
    <citation type="submission" date="2018-01" db="EMBL/GenBank/DDBJ databases">
        <authorList>
            <person name="Mao J.F."/>
        </authorList>
    </citation>
    <scope>NUCLEOTIDE SEQUENCE</scope>
    <source>
        <strain evidence="10">Huo1</strain>
        <tissue evidence="10">Leaf</tissue>
    </source>
</reference>
<feature type="signal peptide" evidence="9">
    <location>
        <begin position="1"/>
        <end position="20"/>
    </location>
</feature>
<evidence type="ECO:0000256" key="6">
    <source>
        <dbReference type="ARBA" id="ARBA00023295"/>
    </source>
</evidence>
<dbReference type="EMBL" id="PNBA02000004">
    <property type="protein sequence ID" value="KAG6428402.1"/>
    <property type="molecule type" value="Genomic_DNA"/>
</dbReference>
<feature type="chain" id="PRO_5036443651" description="glucan endo-1,3-beta-D-glucosidase" evidence="9">
    <location>
        <begin position="21"/>
        <end position="386"/>
    </location>
</feature>
<evidence type="ECO:0000256" key="5">
    <source>
        <dbReference type="ARBA" id="ARBA00022801"/>
    </source>
</evidence>
<evidence type="ECO:0000256" key="3">
    <source>
        <dbReference type="ARBA" id="ARBA00012780"/>
    </source>
</evidence>
<dbReference type="Gene3D" id="3.20.20.80">
    <property type="entry name" value="Glycosidases"/>
    <property type="match status" value="1"/>
</dbReference>
<evidence type="ECO:0000313" key="11">
    <source>
        <dbReference type="Proteomes" id="UP000298416"/>
    </source>
</evidence>
<keyword evidence="4 9" id="KW-0732">Signal</keyword>